<evidence type="ECO:0000256" key="8">
    <source>
        <dbReference type="ARBA" id="ARBA00022989"/>
    </source>
</evidence>
<evidence type="ECO:0000256" key="3">
    <source>
        <dbReference type="ARBA" id="ARBA00008281"/>
    </source>
</evidence>
<keyword evidence="5 10" id="KW-0145">Chemotaxis</keyword>
<organism evidence="11 12">
    <name type="scientific">Ventosimonas gracilis</name>
    <dbReference type="NCBI Taxonomy" id="1680762"/>
    <lineage>
        <taxon>Bacteria</taxon>
        <taxon>Pseudomonadati</taxon>
        <taxon>Pseudomonadota</taxon>
        <taxon>Gammaproteobacteria</taxon>
        <taxon>Pseudomonadales</taxon>
        <taxon>Ventosimonadaceae</taxon>
        <taxon>Ventosimonas</taxon>
    </lineage>
</organism>
<dbReference type="PANTHER" id="PTHR35091">
    <property type="entry name" value="FLAGELLAR PROTEIN FLIL"/>
    <property type="match status" value="1"/>
</dbReference>
<dbReference type="InterPro" id="IPR005503">
    <property type="entry name" value="FliL"/>
</dbReference>
<evidence type="ECO:0000256" key="5">
    <source>
        <dbReference type="ARBA" id="ARBA00022500"/>
    </source>
</evidence>
<reference evidence="11 12" key="1">
    <citation type="submission" date="2016-02" db="EMBL/GenBank/DDBJ databases">
        <authorList>
            <person name="Wen L."/>
            <person name="He K."/>
            <person name="Yang H."/>
        </authorList>
    </citation>
    <scope>NUCLEOTIDE SEQUENCE [LARGE SCALE GENOMIC DNA]</scope>
    <source>
        <strain evidence="11 12">CV58</strain>
    </source>
</reference>
<comment type="similarity">
    <text evidence="3 10">Belongs to the FliL family.</text>
</comment>
<sequence>MTQVPTHERLKLAALIVTAMLLAAALSASGTWWLMAQRLPALAETVAEPAFPVPPAIYENLDPPFVVNLKQGGQSRYLQVAIALMGRHAEELNALKAHLPLLRSRLLMLFSGQDLAHLASAEGKEQLRQQATLEVQQVAQQVLGIPVVEQVLFTGLVVQ</sequence>
<evidence type="ECO:0000256" key="6">
    <source>
        <dbReference type="ARBA" id="ARBA00022692"/>
    </source>
</evidence>
<dbReference type="GO" id="GO:0005886">
    <property type="term" value="C:plasma membrane"/>
    <property type="evidence" value="ECO:0007669"/>
    <property type="project" value="UniProtKB-SubCell"/>
</dbReference>
<feature type="transmembrane region" description="Helical" evidence="10">
    <location>
        <begin position="12"/>
        <end position="35"/>
    </location>
</feature>
<comment type="function">
    <text evidence="1 10">Controls the rotational direction of flagella during chemotaxis.</text>
</comment>
<dbReference type="Proteomes" id="UP000072660">
    <property type="component" value="Unassembled WGS sequence"/>
</dbReference>
<keyword evidence="9 10" id="KW-0472">Membrane</keyword>
<keyword evidence="6 10" id="KW-0812">Transmembrane</keyword>
<keyword evidence="10" id="KW-0997">Cell inner membrane</keyword>
<dbReference type="Pfam" id="PF03748">
    <property type="entry name" value="FliL"/>
    <property type="match status" value="1"/>
</dbReference>
<keyword evidence="4" id="KW-1003">Cell membrane</keyword>
<comment type="caution">
    <text evidence="11">The sequence shown here is derived from an EMBL/GenBank/DDBJ whole genome shotgun (WGS) entry which is preliminary data.</text>
</comment>
<evidence type="ECO:0000313" key="12">
    <source>
        <dbReference type="Proteomes" id="UP000072660"/>
    </source>
</evidence>
<protein>
    <recommendedName>
        <fullName evidence="10">Flagellar protein FliL</fullName>
    </recommendedName>
</protein>
<evidence type="ECO:0000256" key="9">
    <source>
        <dbReference type="ARBA" id="ARBA00023136"/>
    </source>
</evidence>
<evidence type="ECO:0000256" key="2">
    <source>
        <dbReference type="ARBA" id="ARBA00004162"/>
    </source>
</evidence>
<dbReference type="AlphaFoldDB" id="A0A139SUK0"/>
<gene>
    <name evidence="11" type="ORF">AXE65_02595</name>
</gene>
<evidence type="ECO:0000313" key="11">
    <source>
        <dbReference type="EMBL" id="KXU38132.1"/>
    </source>
</evidence>
<dbReference type="GO" id="GO:0009425">
    <property type="term" value="C:bacterial-type flagellum basal body"/>
    <property type="evidence" value="ECO:0007669"/>
    <property type="project" value="InterPro"/>
</dbReference>
<evidence type="ECO:0000256" key="4">
    <source>
        <dbReference type="ARBA" id="ARBA00022475"/>
    </source>
</evidence>
<keyword evidence="8 10" id="KW-1133">Transmembrane helix</keyword>
<evidence type="ECO:0000256" key="1">
    <source>
        <dbReference type="ARBA" id="ARBA00002254"/>
    </source>
</evidence>
<dbReference type="PANTHER" id="PTHR35091:SF2">
    <property type="entry name" value="FLAGELLAR PROTEIN FLIL"/>
    <property type="match status" value="1"/>
</dbReference>
<evidence type="ECO:0000256" key="7">
    <source>
        <dbReference type="ARBA" id="ARBA00022779"/>
    </source>
</evidence>
<proteinExistence type="inferred from homology"/>
<keyword evidence="7 10" id="KW-0283">Flagellar rotation</keyword>
<accession>A0A139SUK0</accession>
<dbReference type="GO" id="GO:0071978">
    <property type="term" value="P:bacterial-type flagellum-dependent swarming motility"/>
    <property type="evidence" value="ECO:0007669"/>
    <property type="project" value="TreeGrafter"/>
</dbReference>
<name>A0A139SUK0_9GAMM</name>
<evidence type="ECO:0000256" key="10">
    <source>
        <dbReference type="RuleBase" id="RU364125"/>
    </source>
</evidence>
<keyword evidence="12" id="KW-1185">Reference proteome</keyword>
<dbReference type="GO" id="GO:0006935">
    <property type="term" value="P:chemotaxis"/>
    <property type="evidence" value="ECO:0007669"/>
    <property type="project" value="UniProtKB-KW"/>
</dbReference>
<comment type="subcellular location">
    <subcellularLocation>
        <location evidence="10">Cell inner membrane</location>
    </subcellularLocation>
    <subcellularLocation>
        <location evidence="2">Cell membrane</location>
        <topology evidence="2">Single-pass membrane protein</topology>
    </subcellularLocation>
</comment>
<dbReference type="EMBL" id="LSZO01000153">
    <property type="protein sequence ID" value="KXU38132.1"/>
    <property type="molecule type" value="Genomic_DNA"/>
</dbReference>